<evidence type="ECO:0000313" key="3">
    <source>
        <dbReference type="Proteomes" id="UP001151287"/>
    </source>
</evidence>
<evidence type="ECO:0000313" key="2">
    <source>
        <dbReference type="EMBL" id="KAJ1691680.1"/>
    </source>
</evidence>
<reference evidence="2" key="1">
    <citation type="journal article" date="2022" name="Cell">
        <title>Repeat-based holocentromeres influence genome architecture and karyotype evolution.</title>
        <authorList>
            <person name="Hofstatter P.G."/>
            <person name="Thangavel G."/>
            <person name="Lux T."/>
            <person name="Neumann P."/>
            <person name="Vondrak T."/>
            <person name="Novak P."/>
            <person name="Zhang M."/>
            <person name="Costa L."/>
            <person name="Castellani M."/>
            <person name="Scott A."/>
            <person name="Toegelov H."/>
            <person name="Fuchs J."/>
            <person name="Mata-Sucre Y."/>
            <person name="Dias Y."/>
            <person name="Vanzela A.L.L."/>
            <person name="Huettel B."/>
            <person name="Almeida C.C.S."/>
            <person name="Simkova H."/>
            <person name="Souza G."/>
            <person name="Pedrosa-Harand A."/>
            <person name="Macas J."/>
            <person name="Mayer K.F.X."/>
            <person name="Houben A."/>
            <person name="Marques A."/>
        </authorList>
    </citation>
    <scope>NUCLEOTIDE SEQUENCE</scope>
    <source>
        <strain evidence="2">RhyBre1mFocal</strain>
    </source>
</reference>
<proteinExistence type="predicted"/>
<comment type="caution">
    <text evidence="2">The sequence shown here is derived from an EMBL/GenBank/DDBJ whole genome shotgun (WGS) entry which is preliminary data.</text>
</comment>
<dbReference type="Proteomes" id="UP001151287">
    <property type="component" value="Unassembled WGS sequence"/>
</dbReference>
<dbReference type="AlphaFoldDB" id="A0A9Q0HN59"/>
<evidence type="ECO:0000256" key="1">
    <source>
        <dbReference type="SAM" id="MobiDB-lite"/>
    </source>
</evidence>
<dbReference type="EMBL" id="JAMQYH010000004">
    <property type="protein sequence ID" value="KAJ1691680.1"/>
    <property type="molecule type" value="Genomic_DNA"/>
</dbReference>
<gene>
    <name evidence="2" type="ORF">LUZ63_015835</name>
</gene>
<protein>
    <submittedName>
        <fullName evidence="2">Uncharacterized protein</fullName>
    </submittedName>
</protein>
<feature type="region of interest" description="Disordered" evidence="1">
    <location>
        <begin position="1"/>
        <end position="33"/>
    </location>
</feature>
<organism evidence="2 3">
    <name type="scientific">Rhynchospora breviuscula</name>
    <dbReference type="NCBI Taxonomy" id="2022672"/>
    <lineage>
        <taxon>Eukaryota</taxon>
        <taxon>Viridiplantae</taxon>
        <taxon>Streptophyta</taxon>
        <taxon>Embryophyta</taxon>
        <taxon>Tracheophyta</taxon>
        <taxon>Spermatophyta</taxon>
        <taxon>Magnoliopsida</taxon>
        <taxon>Liliopsida</taxon>
        <taxon>Poales</taxon>
        <taxon>Cyperaceae</taxon>
        <taxon>Cyperoideae</taxon>
        <taxon>Rhynchosporeae</taxon>
        <taxon>Rhynchospora</taxon>
    </lineage>
</organism>
<dbReference type="OrthoDB" id="1928932at2759"/>
<sequence length="93" mass="10547">MDHHMECDDSSDASSSSREANPKLETNLTKPQLEEKRTAVHAELARVTKLPSNSTYAIHRVRVLHKLLHLLSIQQRTVSQDEELELLFASLSL</sequence>
<accession>A0A9Q0HN59</accession>
<name>A0A9Q0HN59_9POAL</name>
<keyword evidence="3" id="KW-1185">Reference proteome</keyword>